<evidence type="ECO:0000313" key="6">
    <source>
        <dbReference type="Proteomes" id="UP000019062"/>
    </source>
</evidence>
<evidence type="ECO:0000259" key="4">
    <source>
        <dbReference type="Pfam" id="PF16729"/>
    </source>
</evidence>
<protein>
    <recommendedName>
        <fullName evidence="4">DUF5067 domain-containing protein</fullName>
    </recommendedName>
</protein>
<dbReference type="AlphaFoldDB" id="W4EWE2"/>
<feature type="domain" description="DUF5067" evidence="4">
    <location>
        <begin position="44"/>
        <end position="171"/>
    </location>
</feature>
<name>W4EWE2_9BACL</name>
<evidence type="ECO:0000256" key="3">
    <source>
        <dbReference type="SAM" id="SignalP"/>
    </source>
</evidence>
<evidence type="ECO:0000256" key="1">
    <source>
        <dbReference type="ARBA" id="ARBA00022729"/>
    </source>
</evidence>
<accession>W4EWE2</accession>
<keyword evidence="1 3" id="KW-0732">Signal</keyword>
<dbReference type="InterPro" id="IPR029050">
    <property type="entry name" value="Immunoprotect_excell_Ig-like"/>
</dbReference>
<evidence type="ECO:0000256" key="2">
    <source>
        <dbReference type="SAM" id="MobiDB-lite"/>
    </source>
</evidence>
<dbReference type="Pfam" id="PF16729">
    <property type="entry name" value="DUF5067"/>
    <property type="match status" value="1"/>
</dbReference>
<comment type="caution">
    <text evidence="5">The sequence shown here is derived from an EMBL/GenBank/DDBJ whole genome shotgun (WGS) entry which is preliminary data.</text>
</comment>
<feature type="chain" id="PRO_5039306664" description="DUF5067 domain-containing protein" evidence="3">
    <location>
        <begin position="21"/>
        <end position="189"/>
    </location>
</feature>
<dbReference type="InterPro" id="IPR031989">
    <property type="entry name" value="DUF5067"/>
</dbReference>
<evidence type="ECO:0000313" key="5">
    <source>
        <dbReference type="EMBL" id="ETT84151.1"/>
    </source>
</evidence>
<gene>
    <name evidence="5" type="ORF">C176_12323</name>
</gene>
<dbReference type="Gene3D" id="2.60.40.1240">
    <property type="match status" value="1"/>
</dbReference>
<dbReference type="eggNOG" id="COG3170">
    <property type="taxonomic scope" value="Bacteria"/>
</dbReference>
<proteinExistence type="predicted"/>
<keyword evidence="6" id="KW-1185">Reference proteome</keyword>
<dbReference type="RefSeq" id="WP_235175737.1">
    <property type="nucleotide sequence ID" value="NZ_ASQA01000028.1"/>
</dbReference>
<organism evidence="5 6">
    <name type="scientific">Viridibacillus arenosi FSL R5-213</name>
    <dbReference type="NCBI Taxonomy" id="1227360"/>
    <lineage>
        <taxon>Bacteria</taxon>
        <taxon>Bacillati</taxon>
        <taxon>Bacillota</taxon>
        <taxon>Bacilli</taxon>
        <taxon>Bacillales</taxon>
        <taxon>Caryophanaceae</taxon>
        <taxon>Viridibacillus</taxon>
    </lineage>
</organism>
<dbReference type="PROSITE" id="PS51257">
    <property type="entry name" value="PROKAR_LIPOPROTEIN"/>
    <property type="match status" value="1"/>
</dbReference>
<sequence>MKKKWLLAPMATMILLAACGEDSTKEEATKENAQTAVSSDKTDTEKAKKNNDDVYFKDNEAKLVDLKINITKTKVIPVGEKGNEYGDKPVIAIWYNTTNLSDKDIDPTTAWSVVFTAIQDNNPNSINKIEVGSLPDDRFLDTQLETIKKNGTVENAIAYELDDLKTPVTLVANQGIGGEELGRQEYKVK</sequence>
<dbReference type="Proteomes" id="UP000019062">
    <property type="component" value="Unassembled WGS sequence"/>
</dbReference>
<dbReference type="EMBL" id="ASQA01000028">
    <property type="protein sequence ID" value="ETT84151.1"/>
    <property type="molecule type" value="Genomic_DNA"/>
</dbReference>
<reference evidence="5 6" key="1">
    <citation type="journal article" date="2014" name="BMC Genomics">
        <title>Genomic comparison of sporeforming bacilli isolated from milk.</title>
        <authorList>
            <person name="Moreno Switt A.I."/>
            <person name="Andrus A.D."/>
            <person name="Ranieri M.L."/>
            <person name="Orsi R.H."/>
            <person name="Ivy R."/>
            <person name="den Bakker H.C."/>
            <person name="Martin N.H."/>
            <person name="Wiedmann M."/>
            <person name="Boor K.J."/>
        </authorList>
    </citation>
    <scope>NUCLEOTIDE SEQUENCE [LARGE SCALE GENOMIC DNA]</scope>
    <source>
        <strain evidence="5 6">FSL R5-213</strain>
    </source>
</reference>
<feature type="signal peptide" evidence="3">
    <location>
        <begin position="1"/>
        <end position="20"/>
    </location>
</feature>
<feature type="region of interest" description="Disordered" evidence="2">
    <location>
        <begin position="24"/>
        <end position="48"/>
    </location>
</feature>
<dbReference type="PATRIC" id="fig|1227360.4.peg.2514"/>